<reference evidence="1 2" key="1">
    <citation type="submission" date="2023-08" db="EMBL/GenBank/DDBJ databases">
        <title>Oxalobacteraceae gen .nov., isolated from river sludge outside the plant.</title>
        <authorList>
            <person name="Zhao S.Y."/>
        </authorList>
    </citation>
    <scope>NUCLEOTIDE SEQUENCE [LARGE SCALE GENOMIC DNA]</scope>
    <source>
        <strain evidence="1 2">R-40</strain>
    </source>
</reference>
<name>A0ABU1BQN7_9BURK</name>
<evidence type="ECO:0000313" key="1">
    <source>
        <dbReference type="EMBL" id="MDQ9171174.1"/>
    </source>
</evidence>
<keyword evidence="2" id="KW-1185">Reference proteome</keyword>
<gene>
    <name evidence="1" type="ORF">Q8A64_12240</name>
</gene>
<sequence length="91" mass="10561">MSTREPRLAYFYRLKKLILKDIHIKGADAPAAESNAWSEGWSRNVTLADYLRAVEKMIEALAALRDFEQEPLTESENEDLNEIWQLEEALH</sequence>
<comment type="caution">
    <text evidence="1">The sequence shown here is derived from an EMBL/GenBank/DDBJ whole genome shotgun (WGS) entry which is preliminary data.</text>
</comment>
<evidence type="ECO:0000313" key="2">
    <source>
        <dbReference type="Proteomes" id="UP001225596"/>
    </source>
</evidence>
<dbReference type="Proteomes" id="UP001225596">
    <property type="component" value="Unassembled WGS sequence"/>
</dbReference>
<organism evidence="1 2">
    <name type="scientific">Keguizhuia sedimenti</name>
    <dbReference type="NCBI Taxonomy" id="3064264"/>
    <lineage>
        <taxon>Bacteria</taxon>
        <taxon>Pseudomonadati</taxon>
        <taxon>Pseudomonadota</taxon>
        <taxon>Betaproteobacteria</taxon>
        <taxon>Burkholderiales</taxon>
        <taxon>Oxalobacteraceae</taxon>
        <taxon>Keguizhuia</taxon>
    </lineage>
</organism>
<dbReference type="RefSeq" id="WP_338437109.1">
    <property type="nucleotide sequence ID" value="NZ_JAUYVH010000007.1"/>
</dbReference>
<protein>
    <submittedName>
        <fullName evidence="1">Uncharacterized protein</fullName>
    </submittedName>
</protein>
<accession>A0ABU1BQN7</accession>
<proteinExistence type="predicted"/>
<dbReference type="EMBL" id="JAUYVH010000007">
    <property type="protein sequence ID" value="MDQ9171174.1"/>
    <property type="molecule type" value="Genomic_DNA"/>
</dbReference>